<keyword evidence="1" id="KW-0812">Transmembrane</keyword>
<keyword evidence="1" id="KW-1133">Transmembrane helix</keyword>
<proteinExistence type="predicted"/>
<dbReference type="Proteomes" id="UP001220530">
    <property type="component" value="Chromosome"/>
</dbReference>
<organism evidence="2 3">
    <name type="scientific">Devosia algicola</name>
    <dbReference type="NCBI Taxonomy" id="3026418"/>
    <lineage>
        <taxon>Bacteria</taxon>
        <taxon>Pseudomonadati</taxon>
        <taxon>Pseudomonadota</taxon>
        <taxon>Alphaproteobacteria</taxon>
        <taxon>Hyphomicrobiales</taxon>
        <taxon>Devosiaceae</taxon>
        <taxon>Devosia</taxon>
    </lineage>
</organism>
<accession>A0ABY7YJK9</accession>
<reference evidence="2 3" key="1">
    <citation type="submission" date="2023-02" db="EMBL/GenBank/DDBJ databases">
        <title>Devosia algicola sp. nov., isolated from the phycosphere of marine algae.</title>
        <authorList>
            <person name="Kim J.M."/>
            <person name="Lee J.K."/>
            <person name="Choi B.J."/>
            <person name="Bayburt H."/>
            <person name="Jeon C.O."/>
        </authorList>
    </citation>
    <scope>NUCLEOTIDE SEQUENCE [LARGE SCALE GENOMIC DNA]</scope>
    <source>
        <strain evidence="2 3">G20-9</strain>
    </source>
</reference>
<name>A0ABY7YJK9_9HYPH</name>
<keyword evidence="1" id="KW-0472">Membrane</keyword>
<evidence type="ECO:0000313" key="3">
    <source>
        <dbReference type="Proteomes" id="UP001220530"/>
    </source>
</evidence>
<evidence type="ECO:0008006" key="4">
    <source>
        <dbReference type="Google" id="ProtNLM"/>
    </source>
</evidence>
<feature type="transmembrane region" description="Helical" evidence="1">
    <location>
        <begin position="43"/>
        <end position="64"/>
    </location>
</feature>
<protein>
    <recommendedName>
        <fullName evidence="4">Polysaccharide biosynthesis protein</fullName>
    </recommendedName>
</protein>
<dbReference type="RefSeq" id="WP_282217774.1">
    <property type="nucleotide sequence ID" value="NZ_CP118246.1"/>
</dbReference>
<keyword evidence="3" id="KW-1185">Reference proteome</keyword>
<sequence length="103" mass="11321">MSKILILSVLIQSLGTLSSFALLAVIARFGGPLLQGEYASLKAWIDFMVVIGQFGIPQGFIYVVNKGLADRKNLPIGRPDTPWQRPWARPSLPRLPYGAAWSP</sequence>
<evidence type="ECO:0000256" key="1">
    <source>
        <dbReference type="SAM" id="Phobius"/>
    </source>
</evidence>
<dbReference type="EMBL" id="CP118246">
    <property type="protein sequence ID" value="WDR01363.1"/>
    <property type="molecule type" value="Genomic_DNA"/>
</dbReference>
<gene>
    <name evidence="2" type="ORF">PSQ19_11050</name>
</gene>
<evidence type="ECO:0000313" key="2">
    <source>
        <dbReference type="EMBL" id="WDR01363.1"/>
    </source>
</evidence>